<reference evidence="1" key="1">
    <citation type="submission" date="2023-08" db="EMBL/GenBank/DDBJ databases">
        <title>New molecular markers tilS and rpoB for phylogenetic and monitoring studies of the genus Thiothrix biodiversity.</title>
        <authorList>
            <person name="Ravin N.V."/>
            <person name="Smolyakov D."/>
            <person name="Markov N.D."/>
            <person name="Beletsky A.V."/>
            <person name="Mardanov A.V."/>
            <person name="Rudenko T.S."/>
            <person name="Grabovich M.Y."/>
        </authorList>
    </citation>
    <scope>NUCLEOTIDE SEQUENCE</scope>
    <source>
        <strain evidence="1">DNT52</strain>
    </source>
</reference>
<accession>A0AA51R658</accession>
<dbReference type="Proteomes" id="UP001229862">
    <property type="component" value="Chromosome"/>
</dbReference>
<dbReference type="EMBL" id="CP133217">
    <property type="protein sequence ID" value="WML88565.1"/>
    <property type="molecule type" value="Genomic_DNA"/>
</dbReference>
<dbReference type="InterPro" id="IPR029057">
    <property type="entry name" value="PRTase-like"/>
</dbReference>
<organism evidence="1">
    <name type="scientific">Thiothrix subterranea</name>
    <dbReference type="NCBI Taxonomy" id="2735563"/>
    <lineage>
        <taxon>Bacteria</taxon>
        <taxon>Pseudomonadati</taxon>
        <taxon>Pseudomonadota</taxon>
        <taxon>Gammaproteobacteria</taxon>
        <taxon>Thiotrichales</taxon>
        <taxon>Thiotrichaceae</taxon>
        <taxon>Thiothrix</taxon>
    </lineage>
</organism>
<name>A0AA51R658_9GAMM</name>
<keyword evidence="1" id="KW-0808">Transferase</keyword>
<sequence length="242" mass="26291">MIKRYPWDNFPPIWIHANESSVKQHPAYRAAKSGDPDAAYQLVNAQLNSTTIGQLATRFATHKPVLVSAHAVEGSGVNAIPEALADMLAQQLDWMADTAIIQTNIVGHTGADGFSRLARQAAFDGDIITGCSYLLVDDFIGQGGTLANLRAHIIQGGGTVLGATVLTGKPHSANITLTLSTLEQLRQKHGNILEHWWQQRFGFGLNCLTESEARYLLNTPNVDRIRNQIIAASQARDCPADQ</sequence>
<protein>
    <submittedName>
        <fullName evidence="1">Phosphoribosyltransferase</fullName>
    </submittedName>
</protein>
<proteinExistence type="predicted"/>
<dbReference type="SUPFAM" id="SSF53271">
    <property type="entry name" value="PRTase-like"/>
    <property type="match status" value="1"/>
</dbReference>
<dbReference type="CDD" id="cd06223">
    <property type="entry name" value="PRTases_typeI"/>
    <property type="match status" value="1"/>
</dbReference>
<dbReference type="InterPro" id="IPR000836">
    <property type="entry name" value="PRTase_dom"/>
</dbReference>
<keyword evidence="1" id="KW-0328">Glycosyltransferase</keyword>
<dbReference type="RefSeq" id="WP_308872370.1">
    <property type="nucleotide sequence ID" value="NZ_CP133217.1"/>
</dbReference>
<gene>
    <name evidence="1" type="ORF">RCG00_09350</name>
</gene>
<dbReference type="AlphaFoldDB" id="A0AA51R658"/>
<dbReference type="Gene3D" id="3.40.50.2020">
    <property type="match status" value="1"/>
</dbReference>
<evidence type="ECO:0000313" key="1">
    <source>
        <dbReference type="EMBL" id="WML88565.1"/>
    </source>
</evidence>
<dbReference type="GO" id="GO:0016757">
    <property type="term" value="F:glycosyltransferase activity"/>
    <property type="evidence" value="ECO:0007669"/>
    <property type="project" value="UniProtKB-KW"/>
</dbReference>